<dbReference type="AlphaFoldDB" id="A0AAV7GEE8"/>
<keyword evidence="3" id="KW-1185">Reference proteome</keyword>
<reference evidence="2 3" key="1">
    <citation type="journal article" date="2021" name="Hortic Res">
        <title>Chromosome-scale assembly of the Dendrobium chrysotoxum genome enhances the understanding of orchid evolution.</title>
        <authorList>
            <person name="Zhang Y."/>
            <person name="Zhang G.Q."/>
            <person name="Zhang D."/>
            <person name="Liu X.D."/>
            <person name="Xu X.Y."/>
            <person name="Sun W.H."/>
            <person name="Yu X."/>
            <person name="Zhu X."/>
            <person name="Wang Z.W."/>
            <person name="Zhao X."/>
            <person name="Zhong W.Y."/>
            <person name="Chen H."/>
            <person name="Yin W.L."/>
            <person name="Huang T."/>
            <person name="Niu S.C."/>
            <person name="Liu Z.J."/>
        </authorList>
    </citation>
    <scope>NUCLEOTIDE SEQUENCE [LARGE SCALE GENOMIC DNA]</scope>
    <source>
        <strain evidence="2">Lindl</strain>
    </source>
</reference>
<evidence type="ECO:0000313" key="3">
    <source>
        <dbReference type="Proteomes" id="UP000775213"/>
    </source>
</evidence>
<name>A0AAV7GEE8_DENCH</name>
<feature type="compositionally biased region" description="Low complexity" evidence="1">
    <location>
        <begin position="1"/>
        <end position="15"/>
    </location>
</feature>
<dbReference type="EMBL" id="JAGFBR010000015">
    <property type="protein sequence ID" value="KAH0454861.1"/>
    <property type="molecule type" value="Genomic_DNA"/>
</dbReference>
<protein>
    <submittedName>
        <fullName evidence="2">Uncharacterized protein</fullName>
    </submittedName>
</protein>
<feature type="region of interest" description="Disordered" evidence="1">
    <location>
        <begin position="1"/>
        <end position="30"/>
    </location>
</feature>
<evidence type="ECO:0000313" key="2">
    <source>
        <dbReference type="EMBL" id="KAH0454861.1"/>
    </source>
</evidence>
<gene>
    <name evidence="2" type="ORF">IEQ34_016785</name>
</gene>
<comment type="caution">
    <text evidence="2">The sequence shown here is derived from an EMBL/GenBank/DDBJ whole genome shotgun (WGS) entry which is preliminary data.</text>
</comment>
<sequence length="104" mass="10790">MNSSSSRSAAMVSGARQTSMSTLPPPYLPGKAENLPSNLLALPLLTATGPPHPKSLPSYIGNRGELPIVMPAPSGFPNGKHRGAVSQSATPFLIFSSQCAATFR</sequence>
<accession>A0AAV7GEE8</accession>
<proteinExistence type="predicted"/>
<organism evidence="2 3">
    <name type="scientific">Dendrobium chrysotoxum</name>
    <name type="common">Orchid</name>
    <dbReference type="NCBI Taxonomy" id="161865"/>
    <lineage>
        <taxon>Eukaryota</taxon>
        <taxon>Viridiplantae</taxon>
        <taxon>Streptophyta</taxon>
        <taxon>Embryophyta</taxon>
        <taxon>Tracheophyta</taxon>
        <taxon>Spermatophyta</taxon>
        <taxon>Magnoliopsida</taxon>
        <taxon>Liliopsida</taxon>
        <taxon>Asparagales</taxon>
        <taxon>Orchidaceae</taxon>
        <taxon>Epidendroideae</taxon>
        <taxon>Malaxideae</taxon>
        <taxon>Dendrobiinae</taxon>
        <taxon>Dendrobium</taxon>
    </lineage>
</organism>
<evidence type="ECO:0000256" key="1">
    <source>
        <dbReference type="SAM" id="MobiDB-lite"/>
    </source>
</evidence>
<dbReference type="Proteomes" id="UP000775213">
    <property type="component" value="Unassembled WGS sequence"/>
</dbReference>